<dbReference type="EMBL" id="ML119650">
    <property type="protein sequence ID" value="RPA86361.1"/>
    <property type="molecule type" value="Genomic_DNA"/>
</dbReference>
<feature type="compositionally biased region" description="Polar residues" evidence="11">
    <location>
        <begin position="202"/>
        <end position="211"/>
    </location>
</feature>
<dbReference type="GO" id="GO:0005886">
    <property type="term" value="C:plasma membrane"/>
    <property type="evidence" value="ECO:0007669"/>
    <property type="project" value="InterPro"/>
</dbReference>
<evidence type="ECO:0000256" key="11">
    <source>
        <dbReference type="SAM" id="MobiDB-lite"/>
    </source>
</evidence>
<organism evidence="12 13">
    <name type="scientific">Ascobolus immersus RN42</name>
    <dbReference type="NCBI Taxonomy" id="1160509"/>
    <lineage>
        <taxon>Eukaryota</taxon>
        <taxon>Fungi</taxon>
        <taxon>Dikarya</taxon>
        <taxon>Ascomycota</taxon>
        <taxon>Pezizomycotina</taxon>
        <taxon>Pezizomycetes</taxon>
        <taxon>Pezizales</taxon>
        <taxon>Ascobolaceae</taxon>
        <taxon>Ascobolus</taxon>
    </lineage>
</organism>
<evidence type="ECO:0000313" key="12">
    <source>
        <dbReference type="EMBL" id="RPA86361.1"/>
    </source>
</evidence>
<dbReference type="GO" id="GO:0140107">
    <property type="term" value="F:high-affinity potassium ion transmembrane transporter activity"/>
    <property type="evidence" value="ECO:0007669"/>
    <property type="project" value="TreeGrafter"/>
</dbReference>
<keyword evidence="13" id="KW-1185">Reference proteome</keyword>
<feature type="compositionally biased region" description="Low complexity" evidence="11">
    <location>
        <begin position="851"/>
        <end position="861"/>
    </location>
</feature>
<sequence length="870" mass="97392">MHIPSPVSQKFNFIFLHYVYLFSLAIVGSILIYPVKNIPYIDALVFASGAATQSGLNTVDLNLLTTYQQIVLYIIPWIANPIFINGAVVFIRLYWFRKRFEHIVQQSRLNRSSRTRSMARSMNADVEREPRSVAGRTITVLHREPPADLNELLRKGQPKPDANLPPYNTPPPSQATTPRPGSLRNSLDGSVSPTSRLPRLQTAITWDTSTKVGDRSANPTASSSTYASTPTVGSSEDFHRDGNASPSPTAPANGPSEGVNVQFLDVPHPKYMQQNPTQTSSSLALDYVSKQRQVASERHGTLRIPSPREYERGGKPIDLDENAKDDEESEEPHTLRRIKTTGALSLDGTGKDEITSLPGTRLPQARPFTIDHPNPSSRTAPESQLRQRLHGNKFLPRSMTLEHAINRIRGRSESPMSRMSRKQETEFKPYLSYAPTIGRNSAFVDLTDEQRDELGGVEYRSLKVLAKVLIGYYLGFHLFGVICFLPFIHAKSYYGKIVDNVGVSKTWWAIWTSSMSFLDVGFSLTPDSMVSFQSNAFILLIGAFLIIIGNTAFPCLLRFIIWVLHKITPEDSSVKESLHFLLDHPRRCFTLMFPAGATWALFGILVLLNAADTILFVALDWNNEELAKIPNGTKILDGVYQAASTRTAGFSVVNLAKLAPAVQVSYMIMMYISIFPIAISVRRTNVYEEKALGIYPTEEEVDDAEPSYIGAHLRRQLSFDLWYIALGLFIICIAEGKKLANEKLTDFNIFAVLFEVVSAYGTVGLSFGYGGYNTSFVGQFSVVGKLVIIAMQMRGRHRGLPYELDRAILLPSESLHLKEEEDARNRLRRRMSNLSRMTHDRTETEDLRPLTATSRSFTTSRSMRKDATSF</sequence>
<evidence type="ECO:0000256" key="5">
    <source>
        <dbReference type="ARBA" id="ARBA00022692"/>
    </source>
</evidence>
<keyword evidence="4 10" id="KW-0633">Potassium transport</keyword>
<feature type="transmembrane region" description="Helical" evidence="10">
    <location>
        <begin position="537"/>
        <end position="564"/>
    </location>
</feature>
<comment type="similarity">
    <text evidence="2 10">Belongs to the TrkH potassium transport family.</text>
</comment>
<feature type="transmembrane region" description="Helical" evidence="10">
    <location>
        <begin position="70"/>
        <end position="95"/>
    </location>
</feature>
<dbReference type="Pfam" id="PF02386">
    <property type="entry name" value="TrkH"/>
    <property type="match status" value="1"/>
</dbReference>
<dbReference type="PANTHER" id="PTHR31064:SF30">
    <property type="entry name" value="HIGH-AFFINITY POTASSIUM TRANSPORT PROTEIN-RELATED"/>
    <property type="match status" value="1"/>
</dbReference>
<keyword evidence="3 10" id="KW-0813">Transport</keyword>
<feature type="compositionally biased region" description="Polar residues" evidence="11">
    <location>
        <begin position="174"/>
        <end position="195"/>
    </location>
</feature>
<gene>
    <name evidence="12" type="ORF">BJ508DRAFT_322019</name>
</gene>
<name>A0A3N4IQ47_ASCIM</name>
<evidence type="ECO:0000256" key="6">
    <source>
        <dbReference type="ARBA" id="ARBA00022958"/>
    </source>
</evidence>
<keyword evidence="6 10" id="KW-0630">Potassium</keyword>
<dbReference type="InterPro" id="IPR051143">
    <property type="entry name" value="TrkH_K-transport"/>
</dbReference>
<evidence type="ECO:0000256" key="9">
    <source>
        <dbReference type="ARBA" id="ARBA00023136"/>
    </source>
</evidence>
<evidence type="ECO:0000256" key="3">
    <source>
        <dbReference type="ARBA" id="ARBA00022448"/>
    </source>
</evidence>
<dbReference type="PANTHER" id="PTHR31064">
    <property type="entry name" value="POTASSIUM TRANSPORT PROTEIN DDB_G0292412-RELATED"/>
    <property type="match status" value="1"/>
</dbReference>
<proteinExistence type="inferred from homology"/>
<keyword evidence="7 10" id="KW-1133">Transmembrane helix</keyword>
<accession>A0A3N4IQ47</accession>
<dbReference type="Proteomes" id="UP000275078">
    <property type="component" value="Unassembled WGS sequence"/>
</dbReference>
<feature type="region of interest" description="Disordered" evidence="11">
    <location>
        <begin position="831"/>
        <end position="870"/>
    </location>
</feature>
<evidence type="ECO:0000313" key="13">
    <source>
        <dbReference type="Proteomes" id="UP000275078"/>
    </source>
</evidence>
<feature type="compositionally biased region" description="Basic and acidic residues" evidence="11">
    <location>
        <begin position="837"/>
        <end position="848"/>
    </location>
</feature>
<evidence type="ECO:0000256" key="10">
    <source>
        <dbReference type="PIRNR" id="PIRNR002450"/>
    </source>
</evidence>
<dbReference type="PIRSF" id="PIRSF002450">
    <property type="entry name" value="K+_transpter_TRK"/>
    <property type="match status" value="1"/>
</dbReference>
<feature type="compositionally biased region" description="Low complexity" evidence="11">
    <location>
        <begin position="114"/>
        <end position="124"/>
    </location>
</feature>
<dbReference type="GO" id="GO:1990573">
    <property type="term" value="P:potassium ion import across plasma membrane"/>
    <property type="evidence" value="ECO:0007669"/>
    <property type="project" value="TreeGrafter"/>
</dbReference>
<feature type="transmembrane region" description="Helical" evidence="10">
    <location>
        <begin position="469"/>
        <end position="488"/>
    </location>
</feature>
<dbReference type="OrthoDB" id="9999863at2759"/>
<evidence type="ECO:0000256" key="1">
    <source>
        <dbReference type="ARBA" id="ARBA00004141"/>
    </source>
</evidence>
<feature type="transmembrane region" description="Helical" evidence="10">
    <location>
        <begin position="12"/>
        <end position="33"/>
    </location>
</feature>
<comment type="subcellular location">
    <subcellularLocation>
        <location evidence="1">Membrane</location>
        <topology evidence="1">Multi-pass membrane protein</topology>
    </subcellularLocation>
</comment>
<feature type="compositionally biased region" description="Basic and acidic residues" evidence="11">
    <location>
        <begin position="295"/>
        <end position="322"/>
    </location>
</feature>
<keyword evidence="9 10" id="KW-0472">Membrane</keyword>
<feature type="compositionally biased region" description="Polar residues" evidence="11">
    <location>
        <begin position="374"/>
        <end position="385"/>
    </location>
</feature>
<keyword evidence="8 10" id="KW-0406">Ion transport</keyword>
<feature type="compositionally biased region" description="Low complexity" evidence="11">
    <location>
        <begin position="216"/>
        <end position="231"/>
    </location>
</feature>
<evidence type="ECO:0000256" key="7">
    <source>
        <dbReference type="ARBA" id="ARBA00022989"/>
    </source>
</evidence>
<dbReference type="GO" id="GO:0030007">
    <property type="term" value="P:intracellular potassium ion homeostasis"/>
    <property type="evidence" value="ECO:0007669"/>
    <property type="project" value="UniProtKB-UniRule"/>
</dbReference>
<feature type="region of interest" description="Disordered" evidence="11">
    <location>
        <begin position="114"/>
        <end position="262"/>
    </location>
</feature>
<evidence type="ECO:0000256" key="8">
    <source>
        <dbReference type="ARBA" id="ARBA00023065"/>
    </source>
</evidence>
<reference evidence="12 13" key="1">
    <citation type="journal article" date="2018" name="Nat. Ecol. Evol.">
        <title>Pezizomycetes genomes reveal the molecular basis of ectomycorrhizal truffle lifestyle.</title>
        <authorList>
            <person name="Murat C."/>
            <person name="Payen T."/>
            <person name="Noel B."/>
            <person name="Kuo A."/>
            <person name="Morin E."/>
            <person name="Chen J."/>
            <person name="Kohler A."/>
            <person name="Krizsan K."/>
            <person name="Balestrini R."/>
            <person name="Da Silva C."/>
            <person name="Montanini B."/>
            <person name="Hainaut M."/>
            <person name="Levati E."/>
            <person name="Barry K.W."/>
            <person name="Belfiori B."/>
            <person name="Cichocki N."/>
            <person name="Clum A."/>
            <person name="Dockter R.B."/>
            <person name="Fauchery L."/>
            <person name="Guy J."/>
            <person name="Iotti M."/>
            <person name="Le Tacon F."/>
            <person name="Lindquist E.A."/>
            <person name="Lipzen A."/>
            <person name="Malagnac F."/>
            <person name="Mello A."/>
            <person name="Molinier V."/>
            <person name="Miyauchi S."/>
            <person name="Poulain J."/>
            <person name="Riccioni C."/>
            <person name="Rubini A."/>
            <person name="Sitrit Y."/>
            <person name="Splivallo R."/>
            <person name="Traeger S."/>
            <person name="Wang M."/>
            <person name="Zifcakova L."/>
            <person name="Wipf D."/>
            <person name="Zambonelli A."/>
            <person name="Paolocci F."/>
            <person name="Nowrousian M."/>
            <person name="Ottonello S."/>
            <person name="Baldrian P."/>
            <person name="Spatafora J.W."/>
            <person name="Henrissat B."/>
            <person name="Nagy L.G."/>
            <person name="Aury J.M."/>
            <person name="Wincker P."/>
            <person name="Grigoriev I.V."/>
            <person name="Bonfante P."/>
            <person name="Martin F.M."/>
        </authorList>
    </citation>
    <scope>NUCLEOTIDE SEQUENCE [LARGE SCALE GENOMIC DNA]</scope>
    <source>
        <strain evidence="12 13">RN42</strain>
    </source>
</reference>
<dbReference type="InterPro" id="IPR004773">
    <property type="entry name" value="K/Na_transp_Trk1/HKT1"/>
</dbReference>
<evidence type="ECO:0000256" key="4">
    <source>
        <dbReference type="ARBA" id="ARBA00022538"/>
    </source>
</evidence>
<protein>
    <recommendedName>
        <fullName evidence="10">Potassium transport protein</fullName>
    </recommendedName>
</protein>
<feature type="transmembrane region" description="Helical" evidence="10">
    <location>
        <begin position="747"/>
        <end position="770"/>
    </location>
</feature>
<feature type="compositionally biased region" description="Basic and acidic residues" evidence="11">
    <location>
        <begin position="141"/>
        <end position="154"/>
    </location>
</feature>
<dbReference type="NCBIfam" id="TIGR00934">
    <property type="entry name" value="2a38euk"/>
    <property type="match status" value="1"/>
</dbReference>
<dbReference type="AlphaFoldDB" id="A0A3N4IQ47"/>
<feature type="region of interest" description="Disordered" evidence="11">
    <location>
        <begin position="291"/>
        <end position="385"/>
    </location>
</feature>
<evidence type="ECO:0000256" key="2">
    <source>
        <dbReference type="ARBA" id="ARBA00009137"/>
    </source>
</evidence>
<feature type="transmembrane region" description="Helical" evidence="10">
    <location>
        <begin position="664"/>
        <end position="681"/>
    </location>
</feature>
<dbReference type="InterPro" id="IPR015958">
    <property type="entry name" value="Trk1_fungi"/>
</dbReference>
<feature type="transmembrane region" description="Helical" evidence="10">
    <location>
        <begin position="599"/>
        <end position="619"/>
    </location>
</feature>
<keyword evidence="5 10" id="KW-0812">Transmembrane</keyword>
<feature type="transmembrane region" description="Helical" evidence="10">
    <location>
        <begin position="721"/>
        <end position="740"/>
    </location>
</feature>
<dbReference type="STRING" id="1160509.A0A3N4IQ47"/>
<dbReference type="InterPro" id="IPR003445">
    <property type="entry name" value="Cat_transpt"/>
</dbReference>